<protein>
    <submittedName>
        <fullName evidence="1">Gp409</fullName>
    </submittedName>
</protein>
<gene>
    <name evidence="1" type="primary">409</name>
    <name evidence="1" type="ORF">G_409</name>
</gene>
<dbReference type="EMBL" id="JN638751">
    <property type="protein sequence ID" value="AEO93667.1"/>
    <property type="molecule type" value="Genomic_DNA"/>
</dbReference>
<keyword evidence="2" id="KW-1185">Reference proteome</keyword>
<dbReference type="Proteomes" id="UP000009273">
    <property type="component" value="Segment"/>
</dbReference>
<reference evidence="1 2" key="1">
    <citation type="submission" date="2011-09" db="EMBL/GenBank/DDBJ databases">
        <authorList>
            <person name="Pope W.H."/>
            <person name="Pedulla M.L."/>
            <person name="Ford M.E."/>
            <person name="Peebles C.L."/>
            <person name="Hatfull G.H."/>
            <person name="Hendrix R.W."/>
        </authorList>
    </citation>
    <scope>NUCLEOTIDE SEQUENCE [LARGE SCALE GENOMIC DNA]</scope>
    <source>
        <strain evidence="1">G</strain>
    </source>
</reference>
<dbReference type="RefSeq" id="YP_009015712.1">
    <property type="nucleotide sequence ID" value="NC_023719.1"/>
</dbReference>
<dbReference type="GeneID" id="18563623"/>
<evidence type="ECO:0000313" key="2">
    <source>
        <dbReference type="Proteomes" id="UP000009273"/>
    </source>
</evidence>
<accession>G3MAF0</accession>
<organism evidence="1 2">
    <name type="scientific">Bacillus phage G</name>
    <dbReference type="NCBI Taxonomy" id="2884420"/>
    <lineage>
        <taxon>Viruses</taxon>
        <taxon>Duplodnaviria</taxon>
        <taxon>Heunggongvirae</taxon>
        <taxon>Uroviricota</taxon>
        <taxon>Caudoviricetes</taxon>
        <taxon>Donellivirus</taxon>
        <taxon>Donellivirus gee</taxon>
    </lineage>
</organism>
<proteinExistence type="predicted"/>
<evidence type="ECO:0000313" key="1">
    <source>
        <dbReference type="EMBL" id="AEO93667.1"/>
    </source>
</evidence>
<sequence>MSFKKKTKVNNLESYRVEVKVMHGDGDLYEKLTLGPFSKEKFPEVVGIQTAFEEMLNNDKETNNSQEYYENLPYFSRFLMPHWKYDVFAKECDIYRYVMVKEYAFFYIDENGDEYEIEQLSLDDFPKFYYIKIKLRDGKSFTGIHTEEVVITYCELEEELQSSWGLVPLENGEEFVSKYYAEKEIDREDWIDEREFFILKHFGLKLEDEESEYAYYDELEKIENKYS</sequence>
<name>G3MAF0_9CAUD</name>
<dbReference type="KEGG" id="vg:18563623"/>